<dbReference type="PIRSF" id="PIRSF001439">
    <property type="entry name" value="CryM"/>
    <property type="match status" value="1"/>
</dbReference>
<dbReference type="InterPro" id="IPR036291">
    <property type="entry name" value="NAD(P)-bd_dom_sf"/>
</dbReference>
<dbReference type="PANTHER" id="PTHR13812:SF19">
    <property type="entry name" value="KETIMINE REDUCTASE MU-CRYSTALLIN"/>
    <property type="match status" value="1"/>
</dbReference>
<dbReference type="InterPro" id="IPR003462">
    <property type="entry name" value="ODC_Mu_crystall"/>
</dbReference>
<protein>
    <submittedName>
        <fullName evidence="1">Ornithine cyclodeaminase family protein</fullName>
    </submittedName>
</protein>
<name>A0ABR8PLN3_9BACL</name>
<sequence length="331" mass="36638">MIVLDEKTIQSMYKMDKAVEDLKHLLKAKVADQVENPLRTVIEFKKHEASVLYMPSADLDKELMAMKAVTIFPHNRESGGRTTQGVTLVSDAKTGEHVSLVNASYLTRLRTGALSAIATDLYAVENAKTLTCIGTGGMAFEQVLGVLEVRNIKTINLVNRTTSNAEKFKEKLIEFGIPSCINIEVIQEEQKSKVVKQSQIINCSTRSEVPVFDGDDIQPGTHVNGVGSYLPHMREVDHTFIRLADKVIVDDFHGATEEAGELIYANAQSDWSYDDIHGELKDAYVGTITARENEHEISFFKCVGAAYFDLAVAIGVYETAKEQKLGQHVTI</sequence>
<evidence type="ECO:0000313" key="1">
    <source>
        <dbReference type="EMBL" id="MBD7909073.1"/>
    </source>
</evidence>
<dbReference type="InterPro" id="IPR023401">
    <property type="entry name" value="ODC_N"/>
</dbReference>
<dbReference type="Pfam" id="PF02423">
    <property type="entry name" value="OCD_Mu_crystall"/>
    <property type="match status" value="1"/>
</dbReference>
<dbReference type="PANTHER" id="PTHR13812">
    <property type="entry name" value="KETIMINE REDUCTASE MU-CRYSTALLIN"/>
    <property type="match status" value="1"/>
</dbReference>
<dbReference type="Proteomes" id="UP000659496">
    <property type="component" value="Unassembled WGS sequence"/>
</dbReference>
<dbReference type="EMBL" id="JACSQY010000009">
    <property type="protein sequence ID" value="MBD7909073.1"/>
    <property type="molecule type" value="Genomic_DNA"/>
</dbReference>
<accession>A0ABR8PLN3</accession>
<dbReference type="Gene3D" id="3.40.50.720">
    <property type="entry name" value="NAD(P)-binding Rossmann-like Domain"/>
    <property type="match status" value="1"/>
</dbReference>
<proteinExistence type="predicted"/>
<gene>
    <name evidence="1" type="ORF">H9659_12125</name>
</gene>
<reference evidence="1 2" key="1">
    <citation type="submission" date="2020-08" db="EMBL/GenBank/DDBJ databases">
        <title>A Genomic Blueprint of the Chicken Gut Microbiome.</title>
        <authorList>
            <person name="Gilroy R."/>
            <person name="Ravi A."/>
            <person name="Getino M."/>
            <person name="Pursley I."/>
            <person name="Horton D.L."/>
            <person name="Alikhan N.-F."/>
            <person name="Baker D."/>
            <person name="Gharbi K."/>
            <person name="Hall N."/>
            <person name="Watson M."/>
            <person name="Adriaenssens E.M."/>
            <person name="Foster-Nyarko E."/>
            <person name="Jarju S."/>
            <person name="Secka A."/>
            <person name="Antonio M."/>
            <person name="Oren A."/>
            <person name="Chaudhuri R."/>
            <person name="La Ragione R.M."/>
            <person name="Hildebrand F."/>
            <person name="Pallen M.J."/>
        </authorList>
    </citation>
    <scope>NUCLEOTIDE SEQUENCE [LARGE SCALE GENOMIC DNA]</scope>
    <source>
        <strain evidence="1 2">Sa3CUA8</strain>
    </source>
</reference>
<dbReference type="Gene3D" id="3.30.1780.10">
    <property type="entry name" value="ornithine cyclodeaminase, domain 1"/>
    <property type="match status" value="1"/>
</dbReference>
<dbReference type="SUPFAM" id="SSF51735">
    <property type="entry name" value="NAD(P)-binding Rossmann-fold domains"/>
    <property type="match status" value="1"/>
</dbReference>
<organism evidence="1 2">
    <name type="scientific">Sporosarcina gallistercoris</name>
    <dbReference type="NCBI Taxonomy" id="2762245"/>
    <lineage>
        <taxon>Bacteria</taxon>
        <taxon>Bacillati</taxon>
        <taxon>Bacillota</taxon>
        <taxon>Bacilli</taxon>
        <taxon>Bacillales</taxon>
        <taxon>Caryophanaceae</taxon>
        <taxon>Sporosarcina</taxon>
    </lineage>
</organism>
<comment type="caution">
    <text evidence="1">The sequence shown here is derived from an EMBL/GenBank/DDBJ whole genome shotgun (WGS) entry which is preliminary data.</text>
</comment>
<evidence type="ECO:0000313" key="2">
    <source>
        <dbReference type="Proteomes" id="UP000659496"/>
    </source>
</evidence>
<keyword evidence="2" id="KW-1185">Reference proteome</keyword>
<dbReference type="RefSeq" id="WP_191690843.1">
    <property type="nucleotide sequence ID" value="NZ_JACSQY010000009.1"/>
</dbReference>